<evidence type="ECO:0000256" key="2">
    <source>
        <dbReference type="SAM" id="SignalP"/>
    </source>
</evidence>
<feature type="region of interest" description="Disordered" evidence="1">
    <location>
        <begin position="67"/>
        <end position="91"/>
    </location>
</feature>
<gene>
    <name evidence="3" type="ORF">DCHRY22_LOCUS14010</name>
</gene>
<name>A0A8J2R4Z4_9NEOP</name>
<keyword evidence="2" id="KW-0732">Signal</keyword>
<keyword evidence="4" id="KW-1185">Reference proteome</keyword>
<sequence length="169" mass="16685">MRSSTEMAVSCVIVFALLNYVTATPHDYAKTGAIAKAEAQAVAGGYGSLPVIPLSIPSGAGYSGSFSKSSSSSYAASSASASSSSSSYSFSSNNGISGIGCNTGTCKGSESSIPSSINAPPNGQITFTHESSEAQAAAEAKAASQSSAYFSSGSIAPCQSGNCFGPQNV</sequence>
<reference evidence="3" key="1">
    <citation type="submission" date="2021-09" db="EMBL/GenBank/DDBJ databases">
        <authorList>
            <person name="Martin H S."/>
        </authorList>
    </citation>
    <scope>NUCLEOTIDE SEQUENCE</scope>
</reference>
<dbReference type="EMBL" id="CAKASE010000080">
    <property type="protein sequence ID" value="CAG9581394.1"/>
    <property type="molecule type" value="Genomic_DNA"/>
</dbReference>
<organism evidence="3 4">
    <name type="scientific">Danaus chrysippus</name>
    <name type="common">African queen</name>
    <dbReference type="NCBI Taxonomy" id="151541"/>
    <lineage>
        <taxon>Eukaryota</taxon>
        <taxon>Metazoa</taxon>
        <taxon>Ecdysozoa</taxon>
        <taxon>Arthropoda</taxon>
        <taxon>Hexapoda</taxon>
        <taxon>Insecta</taxon>
        <taxon>Pterygota</taxon>
        <taxon>Neoptera</taxon>
        <taxon>Endopterygota</taxon>
        <taxon>Lepidoptera</taxon>
        <taxon>Glossata</taxon>
        <taxon>Ditrysia</taxon>
        <taxon>Papilionoidea</taxon>
        <taxon>Nymphalidae</taxon>
        <taxon>Danainae</taxon>
        <taxon>Danaini</taxon>
        <taxon>Danaina</taxon>
        <taxon>Danaus</taxon>
        <taxon>Anosia</taxon>
    </lineage>
</organism>
<evidence type="ECO:0000256" key="1">
    <source>
        <dbReference type="SAM" id="MobiDB-lite"/>
    </source>
</evidence>
<dbReference type="OrthoDB" id="8037009at2759"/>
<protein>
    <submittedName>
        <fullName evidence="3">(African queen) hypothetical protein</fullName>
    </submittedName>
</protein>
<dbReference type="AlphaFoldDB" id="A0A8J2R4Z4"/>
<dbReference type="Proteomes" id="UP000789524">
    <property type="component" value="Unassembled WGS sequence"/>
</dbReference>
<comment type="caution">
    <text evidence="3">The sequence shown here is derived from an EMBL/GenBank/DDBJ whole genome shotgun (WGS) entry which is preliminary data.</text>
</comment>
<evidence type="ECO:0000313" key="4">
    <source>
        <dbReference type="Proteomes" id="UP000789524"/>
    </source>
</evidence>
<feature type="chain" id="PRO_5035167890" evidence="2">
    <location>
        <begin position="24"/>
        <end position="169"/>
    </location>
</feature>
<accession>A0A8J2R4Z4</accession>
<evidence type="ECO:0000313" key="3">
    <source>
        <dbReference type="EMBL" id="CAG9581394.1"/>
    </source>
</evidence>
<proteinExistence type="predicted"/>
<feature type="signal peptide" evidence="2">
    <location>
        <begin position="1"/>
        <end position="23"/>
    </location>
</feature>